<comment type="caution">
    <text evidence="3">The sequence shown here is derived from an EMBL/GenBank/DDBJ whole genome shotgun (WGS) entry which is preliminary data.</text>
</comment>
<dbReference type="SUPFAM" id="SSF159245">
    <property type="entry name" value="AttH-like"/>
    <property type="match status" value="1"/>
</dbReference>
<evidence type="ECO:0000313" key="4">
    <source>
        <dbReference type="Proteomes" id="UP000298058"/>
    </source>
</evidence>
<dbReference type="Proteomes" id="UP000298058">
    <property type="component" value="Unassembled WGS sequence"/>
</dbReference>
<keyword evidence="1" id="KW-0732">Signal</keyword>
<feature type="chain" id="PRO_5020393020" evidence="1">
    <location>
        <begin position="21"/>
        <end position="351"/>
    </location>
</feature>
<dbReference type="InterPro" id="IPR023374">
    <property type="entry name" value="AttH-like_dom_sf"/>
</dbReference>
<dbReference type="Gene3D" id="2.40.370.10">
    <property type="entry name" value="AttH-like domain"/>
    <property type="match status" value="2"/>
</dbReference>
<accession>A0A4R9M233</accession>
<evidence type="ECO:0000256" key="1">
    <source>
        <dbReference type="SAM" id="SignalP"/>
    </source>
</evidence>
<feature type="signal peptide" evidence="1">
    <location>
        <begin position="1"/>
        <end position="20"/>
    </location>
</feature>
<evidence type="ECO:0000313" key="3">
    <source>
        <dbReference type="EMBL" id="TGN20844.1"/>
    </source>
</evidence>
<dbReference type="Pfam" id="PF07143">
    <property type="entry name" value="CrtC"/>
    <property type="match status" value="1"/>
</dbReference>
<dbReference type="PANTHER" id="PTHR38591:SF1">
    <property type="entry name" value="BLL1000 PROTEIN"/>
    <property type="match status" value="1"/>
</dbReference>
<keyword evidence="4" id="KW-1185">Reference proteome</keyword>
<dbReference type="RefSeq" id="WP_135758717.1">
    <property type="nucleotide sequence ID" value="NZ_RQHW01000003.1"/>
</dbReference>
<gene>
    <name evidence="3" type="ORF">EHS15_01230</name>
</gene>
<reference evidence="3" key="1">
    <citation type="journal article" date="2019" name="PLoS Negl. Trop. Dis.">
        <title>Revisiting the worldwide diversity of Leptospira species in the environment.</title>
        <authorList>
            <person name="Vincent A.T."/>
            <person name="Schiettekatte O."/>
            <person name="Bourhy P."/>
            <person name="Veyrier F.J."/>
            <person name="Picardeau M."/>
        </authorList>
    </citation>
    <scope>NUCLEOTIDE SEQUENCE [LARGE SCALE GENOMIC DNA]</scope>
    <source>
        <strain evidence="3">201300427</strain>
    </source>
</reference>
<protein>
    <submittedName>
        <fullName evidence="3">Carotenoid 1,2-hydratase</fullName>
    </submittedName>
</protein>
<name>A0A4R9M233_9LEPT</name>
<feature type="domain" description="AttH" evidence="2">
    <location>
        <begin position="32"/>
        <end position="200"/>
    </location>
</feature>
<dbReference type="OrthoDB" id="9770826at2"/>
<evidence type="ECO:0000259" key="2">
    <source>
        <dbReference type="Pfam" id="PF07143"/>
    </source>
</evidence>
<dbReference type="EMBL" id="RQHW01000003">
    <property type="protein sequence ID" value="TGN20844.1"/>
    <property type="molecule type" value="Genomic_DNA"/>
</dbReference>
<dbReference type="PANTHER" id="PTHR38591">
    <property type="entry name" value="HYDROLASE"/>
    <property type="match status" value="1"/>
</dbReference>
<sequence>MFRKFILVFFLFCFSAFQFPEEHSFHPDHSLEWCYFVGHLRTETGEVFGYELSFFRLSHEDKKTTSKIEVFPVHFAISHPLSQTHLTSQTIQRKMAGLAGFEKSRIWSGEYELKILSANEFHITAFPKFKDFSLDLHLKGKGQTLLHGENGLSRKSRKNQNLFSYYYSYPRLESSGKIVFGGKEHSVVSGLSWMDHEWSEKGNTNDSLVSQGTGWDWISLHGEEGDDFVFFSFKEKSNSDPESFGTFRNAKSRIISYRKEKEVKMIPKKEQWKSPSSGIEYPLHWRIEFPEGYWNVEPIFSEQEFDGRKSTGIVYWEGMVKAEGEVLGKKSTAKGYLELKGYSPKKKWWEL</sequence>
<dbReference type="AlphaFoldDB" id="A0A4R9M233"/>
<dbReference type="Pfam" id="PF17186">
    <property type="entry name" value="Lipocalin_9"/>
    <property type="match status" value="1"/>
</dbReference>
<dbReference type="InterPro" id="IPR010791">
    <property type="entry name" value="AttH_dom"/>
</dbReference>
<proteinExistence type="predicted"/>
<organism evidence="3 4">
    <name type="scientific">Leptospira idonii</name>
    <dbReference type="NCBI Taxonomy" id="1193500"/>
    <lineage>
        <taxon>Bacteria</taxon>
        <taxon>Pseudomonadati</taxon>
        <taxon>Spirochaetota</taxon>
        <taxon>Spirochaetia</taxon>
        <taxon>Leptospirales</taxon>
        <taxon>Leptospiraceae</taxon>
        <taxon>Leptospira</taxon>
    </lineage>
</organism>